<dbReference type="Gene3D" id="4.10.240.10">
    <property type="entry name" value="Zn(2)-C6 fungal-type DNA-binding domain"/>
    <property type="match status" value="1"/>
</dbReference>
<dbReference type="EMBL" id="KV745303">
    <property type="protein sequence ID" value="OCK75544.1"/>
    <property type="molecule type" value="Genomic_DNA"/>
</dbReference>
<gene>
    <name evidence="3" type="ORF">K432DRAFT_465531</name>
</gene>
<feature type="compositionally biased region" description="Low complexity" evidence="2">
    <location>
        <begin position="192"/>
        <end position="206"/>
    </location>
</feature>
<dbReference type="PANTHER" id="PTHR35392">
    <property type="entry name" value="ZN(II)2CYS6 TRANSCRIPTION FACTOR (EUROFUNG)-RELATED-RELATED"/>
    <property type="match status" value="1"/>
</dbReference>
<dbReference type="SUPFAM" id="SSF57701">
    <property type="entry name" value="Zn2/Cys6 DNA-binding domain"/>
    <property type="match status" value="1"/>
</dbReference>
<evidence type="ECO:0000313" key="4">
    <source>
        <dbReference type="Proteomes" id="UP000250266"/>
    </source>
</evidence>
<sequence>MLELPEKAIEGLAYPTIAQLSQLQMGGGYDSGESSLYDPEEDIPITADSGYSSILVEDPIDAAQFTFAPLAPSFMSYTTASEESYFPQYHQYLPQLAPSDQIGSLPAPLLAQTQMDNWSQTTDVDMMEYMATSAGSLSGSSWGMVSERPSTTNTPVYDRTSEDSDGYELIHPDGSHGSKASSTSPLRKVETLSDSPPSALSDPTSPKLISEEKAIPRPKLPKIASSFSQRASKSKVCKRKGKMSEEGRAKAAEMRKNGPCIRCRLYKLGCDGNNPCKRCLKVTHSARSFLEPCSRANLDTVSLVRHSNGRFNQANVFFRNYRWVSVDGECPTMDVRWNLPGSTPIRRSTIPVQFRSYRPETSDDCDSTTYRWQVNGVEKMIELPPYAVYDTGALLDDVERFVIESQPEVEAWILEKWEPDSLAFLTFKEAMRYRSQLGSNIIALALQIQCGAIMSQGYGSVMEAHIPGLFDVDYRTFGHCGYEAYDRARDRPLPQAMGHQFDVAILKYINRLQKALLKDLRKKIFQPGIKPWYELFLTFFILLSNLEYIHGGALGYMNSKMQTMLESQVSYVVRSQMKEWEFSAGVMLQHFRCVLRGFLPFQLARDNIEELKDKAKLDETSVNYVRSVVPLLENQLNEERNAQEIFAFSANETSCAAHEASVAKKWIPQLFMESYG</sequence>
<dbReference type="GO" id="GO:0000981">
    <property type="term" value="F:DNA-binding transcription factor activity, RNA polymerase II-specific"/>
    <property type="evidence" value="ECO:0007669"/>
    <property type="project" value="InterPro"/>
</dbReference>
<proteinExistence type="predicted"/>
<dbReference type="InterPro" id="IPR052973">
    <property type="entry name" value="Fungal_sec-metab_reg_TF"/>
</dbReference>
<protein>
    <recommendedName>
        <fullName evidence="5">Zn(2)-C6 fungal-type domain-containing protein</fullName>
    </recommendedName>
</protein>
<reference evidence="3 4" key="1">
    <citation type="journal article" date="2016" name="Nat. Commun.">
        <title>Ectomycorrhizal ecology is imprinted in the genome of the dominant symbiotic fungus Cenococcum geophilum.</title>
        <authorList>
            <consortium name="DOE Joint Genome Institute"/>
            <person name="Peter M."/>
            <person name="Kohler A."/>
            <person name="Ohm R.A."/>
            <person name="Kuo A."/>
            <person name="Krutzmann J."/>
            <person name="Morin E."/>
            <person name="Arend M."/>
            <person name="Barry K.W."/>
            <person name="Binder M."/>
            <person name="Choi C."/>
            <person name="Clum A."/>
            <person name="Copeland A."/>
            <person name="Grisel N."/>
            <person name="Haridas S."/>
            <person name="Kipfer T."/>
            <person name="LaButti K."/>
            <person name="Lindquist E."/>
            <person name="Lipzen A."/>
            <person name="Maire R."/>
            <person name="Meier B."/>
            <person name="Mihaltcheva S."/>
            <person name="Molinier V."/>
            <person name="Murat C."/>
            <person name="Poggeler S."/>
            <person name="Quandt C.A."/>
            <person name="Sperisen C."/>
            <person name="Tritt A."/>
            <person name="Tisserant E."/>
            <person name="Crous P.W."/>
            <person name="Henrissat B."/>
            <person name="Nehls U."/>
            <person name="Egli S."/>
            <person name="Spatafora J.W."/>
            <person name="Grigoriev I.V."/>
            <person name="Martin F.M."/>
        </authorList>
    </citation>
    <scope>NUCLEOTIDE SEQUENCE [LARGE SCALE GENOMIC DNA]</scope>
    <source>
        <strain evidence="3 4">CBS 459.81</strain>
    </source>
</reference>
<dbReference type="GO" id="GO:0008270">
    <property type="term" value="F:zinc ion binding"/>
    <property type="evidence" value="ECO:0007669"/>
    <property type="project" value="InterPro"/>
</dbReference>
<dbReference type="InterPro" id="IPR001138">
    <property type="entry name" value="Zn2Cys6_DnaBD"/>
</dbReference>
<keyword evidence="1" id="KW-0539">Nucleus</keyword>
<dbReference type="CDD" id="cd00067">
    <property type="entry name" value="GAL4"/>
    <property type="match status" value="1"/>
</dbReference>
<dbReference type="AlphaFoldDB" id="A0A8E2JB65"/>
<evidence type="ECO:0000313" key="3">
    <source>
        <dbReference type="EMBL" id="OCK75544.1"/>
    </source>
</evidence>
<feature type="region of interest" description="Disordered" evidence="2">
    <location>
        <begin position="137"/>
        <end position="243"/>
    </location>
</feature>
<feature type="compositionally biased region" description="Basic residues" evidence="2">
    <location>
        <begin position="232"/>
        <end position="241"/>
    </location>
</feature>
<keyword evidence="4" id="KW-1185">Reference proteome</keyword>
<evidence type="ECO:0000256" key="2">
    <source>
        <dbReference type="SAM" id="MobiDB-lite"/>
    </source>
</evidence>
<organism evidence="3 4">
    <name type="scientific">Lepidopterella palustris CBS 459.81</name>
    <dbReference type="NCBI Taxonomy" id="1314670"/>
    <lineage>
        <taxon>Eukaryota</taxon>
        <taxon>Fungi</taxon>
        <taxon>Dikarya</taxon>
        <taxon>Ascomycota</taxon>
        <taxon>Pezizomycotina</taxon>
        <taxon>Dothideomycetes</taxon>
        <taxon>Pleosporomycetidae</taxon>
        <taxon>Mytilinidiales</taxon>
        <taxon>Argynnaceae</taxon>
        <taxon>Lepidopterella</taxon>
    </lineage>
</organism>
<evidence type="ECO:0000256" key="1">
    <source>
        <dbReference type="ARBA" id="ARBA00023242"/>
    </source>
</evidence>
<dbReference type="PANTHER" id="PTHR35392:SF3">
    <property type="entry name" value="ZN(2)-C6 FUNGAL-TYPE DOMAIN-CONTAINING PROTEIN"/>
    <property type="match status" value="1"/>
</dbReference>
<evidence type="ECO:0008006" key="5">
    <source>
        <dbReference type="Google" id="ProtNLM"/>
    </source>
</evidence>
<dbReference type="OrthoDB" id="5362630at2759"/>
<name>A0A8E2JB65_9PEZI</name>
<dbReference type="Proteomes" id="UP000250266">
    <property type="component" value="Unassembled WGS sequence"/>
</dbReference>
<accession>A0A8E2JB65</accession>
<feature type="compositionally biased region" description="Polar residues" evidence="2">
    <location>
        <begin position="137"/>
        <end position="155"/>
    </location>
</feature>
<dbReference type="InterPro" id="IPR036864">
    <property type="entry name" value="Zn2-C6_fun-type_DNA-bd_sf"/>
</dbReference>